<dbReference type="Proteomes" id="UP000022910">
    <property type="component" value="Unassembled WGS sequence"/>
</dbReference>
<dbReference type="GO" id="GO:0005886">
    <property type="term" value="C:plasma membrane"/>
    <property type="evidence" value="ECO:0007669"/>
    <property type="project" value="TreeGrafter"/>
</dbReference>
<protein>
    <submittedName>
        <fullName evidence="4">Sec9p</fullName>
    </submittedName>
</protein>
<dbReference type="GO" id="GO:0006887">
    <property type="term" value="P:exocytosis"/>
    <property type="evidence" value="ECO:0007669"/>
    <property type="project" value="TreeGrafter"/>
</dbReference>
<dbReference type="EMBL" id="JEMT01028294">
    <property type="protein sequence ID" value="EXX55183.1"/>
    <property type="molecule type" value="Genomic_DNA"/>
</dbReference>
<evidence type="ECO:0000256" key="2">
    <source>
        <dbReference type="SAM" id="MobiDB-lite"/>
    </source>
</evidence>
<proteinExistence type="inferred from homology"/>
<dbReference type="GO" id="GO:0019905">
    <property type="term" value="F:syntaxin binding"/>
    <property type="evidence" value="ECO:0007669"/>
    <property type="project" value="TreeGrafter"/>
</dbReference>
<dbReference type="PANTHER" id="PTHR19305">
    <property type="entry name" value="SYNAPTOSOMAL ASSOCIATED PROTEIN"/>
    <property type="match status" value="1"/>
</dbReference>
<dbReference type="OMA" id="TNQRMER"/>
<gene>
    <name evidence="4" type="ORF">RirG_227630</name>
</gene>
<dbReference type="PANTHER" id="PTHR19305:SF9">
    <property type="entry name" value="SYNAPTOSOMAL-ASSOCIATED PROTEIN 29"/>
    <property type="match status" value="1"/>
</dbReference>
<feature type="compositionally biased region" description="Polar residues" evidence="2">
    <location>
        <begin position="83"/>
        <end position="92"/>
    </location>
</feature>
<dbReference type="CDD" id="cd15857">
    <property type="entry name" value="SNARE_SEC9C"/>
    <property type="match status" value="1"/>
</dbReference>
<dbReference type="AlphaFoldDB" id="A0A015LK81"/>
<feature type="compositionally biased region" description="Polar residues" evidence="2">
    <location>
        <begin position="199"/>
        <end position="214"/>
    </location>
</feature>
<evidence type="ECO:0000313" key="4">
    <source>
        <dbReference type="EMBL" id="EXX55183.1"/>
    </source>
</evidence>
<dbReference type="SMR" id="A0A015LK81"/>
<dbReference type="SMART" id="SM00397">
    <property type="entry name" value="t_SNARE"/>
    <property type="match status" value="2"/>
</dbReference>
<dbReference type="Gene3D" id="1.20.5.110">
    <property type="match status" value="2"/>
</dbReference>
<reference evidence="4 5" key="1">
    <citation type="submission" date="2014-02" db="EMBL/GenBank/DDBJ databases">
        <title>Single nucleus genome sequencing reveals high similarity among nuclei of an endomycorrhizal fungus.</title>
        <authorList>
            <person name="Lin K."/>
            <person name="Geurts R."/>
            <person name="Zhang Z."/>
            <person name="Limpens E."/>
            <person name="Saunders D.G."/>
            <person name="Mu D."/>
            <person name="Pang E."/>
            <person name="Cao H."/>
            <person name="Cha H."/>
            <person name="Lin T."/>
            <person name="Zhou Q."/>
            <person name="Shang Y."/>
            <person name="Li Y."/>
            <person name="Ivanov S."/>
            <person name="Sharma T."/>
            <person name="Velzen R.V."/>
            <person name="Ruijter N.D."/>
            <person name="Aanen D.K."/>
            <person name="Win J."/>
            <person name="Kamoun S."/>
            <person name="Bisseling T."/>
            <person name="Huang S."/>
        </authorList>
    </citation>
    <scope>NUCLEOTIDE SEQUENCE [LARGE SCALE GENOMIC DNA]</scope>
    <source>
        <strain evidence="5">DAOM197198w</strain>
    </source>
</reference>
<dbReference type="GO" id="GO:0031201">
    <property type="term" value="C:SNARE complex"/>
    <property type="evidence" value="ECO:0007669"/>
    <property type="project" value="TreeGrafter"/>
</dbReference>
<comment type="caution">
    <text evidence="4">The sequence shown here is derived from an EMBL/GenBank/DDBJ whole genome shotgun (WGS) entry which is preliminary data.</text>
</comment>
<dbReference type="STRING" id="1432141.A0A015LK81"/>
<organism evidence="4 5">
    <name type="scientific">Rhizophagus irregularis (strain DAOM 197198w)</name>
    <name type="common">Glomus intraradices</name>
    <dbReference type="NCBI Taxonomy" id="1432141"/>
    <lineage>
        <taxon>Eukaryota</taxon>
        <taxon>Fungi</taxon>
        <taxon>Fungi incertae sedis</taxon>
        <taxon>Mucoromycota</taxon>
        <taxon>Glomeromycotina</taxon>
        <taxon>Glomeromycetes</taxon>
        <taxon>Glomerales</taxon>
        <taxon>Glomeraceae</taxon>
        <taxon>Rhizophagus</taxon>
    </lineage>
</organism>
<feature type="region of interest" description="Disordered" evidence="2">
    <location>
        <begin position="1"/>
        <end position="92"/>
    </location>
</feature>
<accession>A0A015LK81</accession>
<dbReference type="CDD" id="cd15886">
    <property type="entry name" value="SNARE_SEC9N"/>
    <property type="match status" value="1"/>
</dbReference>
<dbReference type="OrthoDB" id="18679at2759"/>
<keyword evidence="5" id="KW-1185">Reference proteome</keyword>
<name>A0A015LK81_RHIIW</name>
<comment type="similarity">
    <text evidence="1">Belongs to the SNAP-25 family.</text>
</comment>
<feature type="compositionally biased region" description="Low complexity" evidence="2">
    <location>
        <begin position="37"/>
        <end position="71"/>
    </location>
</feature>
<dbReference type="GO" id="GO:0005484">
    <property type="term" value="F:SNAP receptor activity"/>
    <property type="evidence" value="ECO:0007669"/>
    <property type="project" value="TreeGrafter"/>
</dbReference>
<dbReference type="HOGENOM" id="CLU_020823_0_0_1"/>
<evidence type="ECO:0000259" key="3">
    <source>
        <dbReference type="PROSITE" id="PS50192"/>
    </source>
</evidence>
<feature type="region of interest" description="Disordered" evidence="2">
    <location>
        <begin position="199"/>
        <end position="224"/>
    </location>
</feature>
<sequence>MDDYRRYRQSDNSAKNELFKGATNNQYPPQGYPPPYQQQQPYGGYQQQQPYGGYQQQQPYGGYQQPYGQQQETEEDVEEIKSQIHSVKQDSVNSTLKSLQMIEQAERAGQNTLNKLGEQTHRINYTETQLDLADAHAEIASEQANKLKKVNGSMFGFDVSNPFTKGKREAKELARVQAMQEEQRASRENMRVGNWQSQQRINSALKQGQNSSSYKPGKSSQEHRGRFQFEADDEDNRMEDQLDNNLDQISAGLTRLNGMAIATGQEIKSQNETLDRISAKTKDVDDSIVKTTYSLKKIR</sequence>
<dbReference type="PROSITE" id="PS50192">
    <property type="entry name" value="T_SNARE"/>
    <property type="match status" value="1"/>
</dbReference>
<dbReference type="InterPro" id="IPR000727">
    <property type="entry name" value="T_SNARE_dom"/>
</dbReference>
<dbReference type="SUPFAM" id="SSF58038">
    <property type="entry name" value="SNARE fusion complex"/>
    <property type="match status" value="2"/>
</dbReference>
<feature type="domain" description="T-SNARE coiled-coil homology" evidence="3">
    <location>
        <begin position="236"/>
        <end position="298"/>
    </location>
</feature>
<evidence type="ECO:0000313" key="5">
    <source>
        <dbReference type="Proteomes" id="UP000022910"/>
    </source>
</evidence>
<dbReference type="GO" id="GO:0006906">
    <property type="term" value="P:vesicle fusion"/>
    <property type="evidence" value="ECO:0007669"/>
    <property type="project" value="TreeGrafter"/>
</dbReference>
<evidence type="ECO:0000256" key="1">
    <source>
        <dbReference type="ARBA" id="ARBA00009480"/>
    </source>
</evidence>